<dbReference type="AlphaFoldDB" id="A0A382CPS1"/>
<dbReference type="InterPro" id="IPR029063">
    <property type="entry name" value="SAM-dependent_MTases_sf"/>
</dbReference>
<protein>
    <recommendedName>
        <fullName evidence="1">Methyltransferase type 11 domain-containing protein</fullName>
    </recommendedName>
</protein>
<dbReference type="Gene3D" id="3.40.50.150">
    <property type="entry name" value="Vaccinia Virus protein VP39"/>
    <property type="match status" value="1"/>
</dbReference>
<gene>
    <name evidence="2" type="ORF">METZ01_LOCUS180141</name>
</gene>
<dbReference type="Pfam" id="PF08241">
    <property type="entry name" value="Methyltransf_11"/>
    <property type="match status" value="1"/>
</dbReference>
<feature type="domain" description="Methyltransferase type 11" evidence="1">
    <location>
        <begin position="73"/>
        <end position="124"/>
    </location>
</feature>
<dbReference type="SUPFAM" id="SSF53335">
    <property type="entry name" value="S-adenosyl-L-methionine-dependent methyltransferases"/>
    <property type="match status" value="1"/>
</dbReference>
<evidence type="ECO:0000313" key="2">
    <source>
        <dbReference type="EMBL" id="SVB27287.1"/>
    </source>
</evidence>
<evidence type="ECO:0000259" key="1">
    <source>
        <dbReference type="Pfam" id="PF08241"/>
    </source>
</evidence>
<reference evidence="2" key="1">
    <citation type="submission" date="2018-05" db="EMBL/GenBank/DDBJ databases">
        <authorList>
            <person name="Lanie J.A."/>
            <person name="Ng W.-L."/>
            <person name="Kazmierczak K.M."/>
            <person name="Andrzejewski T.M."/>
            <person name="Davidsen T.M."/>
            <person name="Wayne K.J."/>
            <person name="Tettelin H."/>
            <person name="Glass J.I."/>
            <person name="Rusch D."/>
            <person name="Podicherti R."/>
            <person name="Tsui H.-C.T."/>
            <person name="Winkler M.E."/>
        </authorList>
    </citation>
    <scope>NUCLEOTIDE SEQUENCE</scope>
</reference>
<name>A0A382CPS1_9ZZZZ</name>
<dbReference type="InterPro" id="IPR013216">
    <property type="entry name" value="Methyltransf_11"/>
</dbReference>
<organism evidence="2">
    <name type="scientific">marine metagenome</name>
    <dbReference type="NCBI Taxonomy" id="408172"/>
    <lineage>
        <taxon>unclassified sequences</taxon>
        <taxon>metagenomes</taxon>
        <taxon>ecological metagenomes</taxon>
    </lineage>
</organism>
<sequence length="243" mass="28499">MGINLRLSKSKLEKLVLELTKNRNGVEIGGPSKRTGRIIYRNANLIDNVIFSENTVWSKHDDHKYKYYKNKIGKVIINEATNIIDIEGNIYDFVFASHILEHIANPLKALKEWLRITKNIGCLILILPEKSLCFDHKRDISSFDIILSQYEKNVGENNLSTLPEILENHDLEMDLTAGNFEQFKQRSLDNYNNRCLHHYVYSKNLLQEICSYLNCEFVYTITKEGDIWFIMKKNKLTKYYNNK</sequence>
<dbReference type="EMBL" id="UINC01035220">
    <property type="protein sequence ID" value="SVB27287.1"/>
    <property type="molecule type" value="Genomic_DNA"/>
</dbReference>
<dbReference type="GO" id="GO:0008757">
    <property type="term" value="F:S-adenosylmethionine-dependent methyltransferase activity"/>
    <property type="evidence" value="ECO:0007669"/>
    <property type="project" value="InterPro"/>
</dbReference>
<proteinExistence type="predicted"/>
<accession>A0A382CPS1</accession>